<evidence type="ECO:0000313" key="2">
    <source>
        <dbReference type="Proteomes" id="UP000228680"/>
    </source>
</evidence>
<evidence type="ECO:0000313" key="1">
    <source>
        <dbReference type="EMBL" id="PJK15776.1"/>
    </source>
</evidence>
<sequence>MELIFNNSDLGKIHTAADYEVDPFEQAKYKAASAELDNPEFETSYSGAQLPGIQLVEEVVTTDAGKRVILHSSGDKSFTVIQENASPNALLPVFASSDPAPLDFQLGAMDDHSMRREKDGVVYFIASI</sequence>
<protein>
    <submittedName>
        <fullName evidence="1">Uncharacterized protein</fullName>
    </submittedName>
</protein>
<comment type="caution">
    <text evidence="1">The sequence shown here is derived from an EMBL/GenBank/DDBJ whole genome shotgun (WGS) entry which is preliminary data.</text>
</comment>
<proteinExistence type="predicted"/>
<reference evidence="1 2" key="1">
    <citation type="submission" date="2017-10" db="EMBL/GenBank/DDBJ databases">
        <title>Draft genome of Chryseomicrobium casticus sp. nov.</title>
        <authorList>
            <person name="Chakraborty R."/>
            <person name="Saha T."/>
        </authorList>
    </citation>
    <scope>NUCLEOTIDE SEQUENCE [LARGE SCALE GENOMIC DNA]</scope>
    <source>
        <strain evidence="1 2">ET03</strain>
    </source>
</reference>
<dbReference type="EMBL" id="PCGR01000004">
    <property type="protein sequence ID" value="PJK15776.1"/>
    <property type="molecule type" value="Genomic_DNA"/>
</dbReference>
<accession>A0A2M9EX45</accession>
<name>A0A2M9EX45_9BACL</name>
<dbReference type="Proteomes" id="UP000228680">
    <property type="component" value="Unassembled WGS sequence"/>
</dbReference>
<dbReference type="AlphaFoldDB" id="A0A2M9EX45"/>
<gene>
    <name evidence="1" type="ORF">CQS04_11080</name>
</gene>
<dbReference type="RefSeq" id="WP_100354188.1">
    <property type="nucleotide sequence ID" value="NZ_PCGR01000004.1"/>
</dbReference>
<keyword evidence="2" id="KW-1185">Reference proteome</keyword>
<dbReference type="OrthoDB" id="9785380at2"/>
<organism evidence="1 2">
    <name type="scientific">Chryseomicrobium excrementi</name>
    <dbReference type="NCBI Taxonomy" id="2041346"/>
    <lineage>
        <taxon>Bacteria</taxon>
        <taxon>Bacillati</taxon>
        <taxon>Bacillota</taxon>
        <taxon>Bacilli</taxon>
        <taxon>Bacillales</taxon>
        <taxon>Caryophanaceae</taxon>
        <taxon>Chryseomicrobium</taxon>
    </lineage>
</organism>